<accession>A0A2J0LRA8</accession>
<organism evidence="8 9">
    <name type="scientific">Candidatus Taenaricola geysiri</name>
    <dbReference type="NCBI Taxonomy" id="1974752"/>
    <lineage>
        <taxon>Bacteria</taxon>
        <taxon>Pseudomonadati</taxon>
        <taxon>Candidatus Omnitrophota</taxon>
        <taxon>Candidatus Taenaricola</taxon>
    </lineage>
</organism>
<evidence type="ECO:0000259" key="7">
    <source>
        <dbReference type="Pfam" id="PF01330"/>
    </source>
</evidence>
<evidence type="ECO:0000256" key="2">
    <source>
        <dbReference type="ARBA" id="ARBA00022763"/>
    </source>
</evidence>
<keyword evidence="1 6" id="KW-0963">Cytoplasm</keyword>
<proteinExistence type="inferred from homology"/>
<dbReference type="GO" id="GO:0005524">
    <property type="term" value="F:ATP binding"/>
    <property type="evidence" value="ECO:0007669"/>
    <property type="project" value="InterPro"/>
</dbReference>
<feature type="region of interest" description="Domain III" evidence="6">
    <location>
        <begin position="161"/>
        <end position="209"/>
    </location>
</feature>
<feature type="domain" description="DNA helicase Holliday junction RuvA type" evidence="7">
    <location>
        <begin position="1"/>
        <end position="54"/>
    </location>
</feature>
<keyword evidence="5 6" id="KW-0234">DNA repair</keyword>
<dbReference type="InterPro" id="IPR000085">
    <property type="entry name" value="RuvA"/>
</dbReference>
<dbReference type="HAMAP" id="MF_00031">
    <property type="entry name" value="DNA_HJ_migration_RuvA"/>
    <property type="match status" value="1"/>
</dbReference>
<keyword evidence="8" id="KW-0378">Hydrolase</keyword>
<comment type="caution">
    <text evidence="8">The sequence shown here is derived from an EMBL/GenBank/DDBJ whole genome shotgun (WGS) entry which is preliminary data.</text>
</comment>
<dbReference type="Proteomes" id="UP000231267">
    <property type="component" value="Unassembled WGS sequence"/>
</dbReference>
<keyword evidence="3 6" id="KW-0238">DNA-binding</keyword>
<dbReference type="Gene3D" id="1.10.150.20">
    <property type="entry name" value="5' to 3' exonuclease, C-terminal subdomain"/>
    <property type="match status" value="1"/>
</dbReference>
<dbReference type="GO" id="GO:0006310">
    <property type="term" value="P:DNA recombination"/>
    <property type="evidence" value="ECO:0007669"/>
    <property type="project" value="UniProtKB-UniRule"/>
</dbReference>
<dbReference type="EMBL" id="PFGP01000088">
    <property type="protein sequence ID" value="PIW66377.1"/>
    <property type="molecule type" value="Genomic_DNA"/>
</dbReference>
<dbReference type="SUPFAM" id="SSF47781">
    <property type="entry name" value="RuvA domain 2-like"/>
    <property type="match status" value="1"/>
</dbReference>
<keyword evidence="8" id="KW-0347">Helicase</keyword>
<evidence type="ECO:0000256" key="6">
    <source>
        <dbReference type="HAMAP-Rule" id="MF_00031"/>
    </source>
</evidence>
<dbReference type="AlphaFoldDB" id="A0A2J0LRA8"/>
<dbReference type="Gene3D" id="2.40.50.140">
    <property type="entry name" value="Nucleic acid-binding proteins"/>
    <property type="match status" value="1"/>
</dbReference>
<dbReference type="InterPro" id="IPR010994">
    <property type="entry name" value="RuvA_2-like"/>
</dbReference>
<dbReference type="GO" id="GO:0006281">
    <property type="term" value="P:DNA repair"/>
    <property type="evidence" value="ECO:0007669"/>
    <property type="project" value="UniProtKB-UniRule"/>
</dbReference>
<dbReference type="GO" id="GO:0048476">
    <property type="term" value="C:Holliday junction resolvase complex"/>
    <property type="evidence" value="ECO:0007669"/>
    <property type="project" value="UniProtKB-UniRule"/>
</dbReference>
<sequence>MISHICGKVADKKDSSIVLDVNGIHYEILVPGAVMKVIEDRIAPDGTIKLTTFYYHQLEPSRATPTLVGFLNEIEKEFFEKFITVSGIGPRAAVRALNIPFSQVAKAIDEADKAMLKSLPGIGEQRAKEIIAKLQGKVGKYALMQDTGISCAPKEKTPDFAEEALDVLLQLQYKKHEAKEMIDKALKRSPCIKSAEELLNEVYRQKANK</sequence>
<dbReference type="InterPro" id="IPR012340">
    <property type="entry name" value="NA-bd_OB-fold"/>
</dbReference>
<comment type="subcellular location">
    <subcellularLocation>
        <location evidence="6">Cytoplasm</location>
    </subcellularLocation>
</comment>
<evidence type="ECO:0000256" key="5">
    <source>
        <dbReference type="ARBA" id="ARBA00023204"/>
    </source>
</evidence>
<dbReference type="Pfam" id="PF01330">
    <property type="entry name" value="RuvA_N"/>
    <property type="match status" value="1"/>
</dbReference>
<comment type="caution">
    <text evidence="6">Lacks conserved residue(s) required for the propagation of feature annotation.</text>
</comment>
<gene>
    <name evidence="6" type="primary">ruvA</name>
    <name evidence="8" type="ORF">COW11_03635</name>
</gene>
<comment type="similarity">
    <text evidence="6">Belongs to the RuvA family.</text>
</comment>
<dbReference type="GO" id="GO:0005737">
    <property type="term" value="C:cytoplasm"/>
    <property type="evidence" value="ECO:0007669"/>
    <property type="project" value="UniProtKB-SubCell"/>
</dbReference>
<keyword evidence="4 6" id="KW-0233">DNA recombination</keyword>
<evidence type="ECO:0000256" key="1">
    <source>
        <dbReference type="ARBA" id="ARBA00022490"/>
    </source>
</evidence>
<reference evidence="8 9" key="1">
    <citation type="submission" date="2017-09" db="EMBL/GenBank/DDBJ databases">
        <title>Depth-based differentiation of microbial function through sediment-hosted aquifers and enrichment of novel symbionts in the deep terrestrial subsurface.</title>
        <authorList>
            <person name="Probst A.J."/>
            <person name="Ladd B."/>
            <person name="Jarett J.K."/>
            <person name="Geller-Mcgrath D.E."/>
            <person name="Sieber C.M."/>
            <person name="Emerson J.B."/>
            <person name="Anantharaman K."/>
            <person name="Thomas B.C."/>
            <person name="Malmstrom R."/>
            <person name="Stieglmeier M."/>
            <person name="Klingl A."/>
            <person name="Woyke T."/>
            <person name="Ryan C.M."/>
            <person name="Banfield J.F."/>
        </authorList>
    </citation>
    <scope>NUCLEOTIDE SEQUENCE [LARGE SCALE GENOMIC DNA]</scope>
    <source>
        <strain evidence="8">CG12_big_fil_rev_8_21_14_0_65_43_15</strain>
    </source>
</reference>
<comment type="domain">
    <text evidence="6">Has three domains with a flexible linker between the domains II and III and assumes an 'L' shape. Domain III is highly mobile and contacts RuvB.</text>
</comment>
<evidence type="ECO:0000256" key="4">
    <source>
        <dbReference type="ARBA" id="ARBA00023172"/>
    </source>
</evidence>
<keyword evidence="2 6" id="KW-0227">DNA damage</keyword>
<protein>
    <recommendedName>
        <fullName evidence="6">Holliday junction branch migration complex subunit RuvA</fullName>
    </recommendedName>
</protein>
<dbReference type="GO" id="GO:0009378">
    <property type="term" value="F:four-way junction helicase activity"/>
    <property type="evidence" value="ECO:0007669"/>
    <property type="project" value="InterPro"/>
</dbReference>
<dbReference type="InterPro" id="IPR013849">
    <property type="entry name" value="DNA_helicase_Holl-junc_RuvA_I"/>
</dbReference>
<name>A0A2J0LRA8_9BACT</name>
<evidence type="ECO:0000313" key="9">
    <source>
        <dbReference type="Proteomes" id="UP000231267"/>
    </source>
</evidence>
<comment type="subunit">
    <text evidence="6">Homotetramer. Forms an RuvA(8)-RuvB(12)-Holliday junction (HJ) complex. HJ DNA is sandwiched between 2 RuvA tetramers; dsDNA enters through RuvA and exits via RuvB. An RuvB hexamer assembles on each DNA strand where it exits the tetramer. Each RuvB hexamer is contacted by two RuvA subunits (via domain III) on 2 adjacent RuvB subunits; this complex drives branch migration. In the full resolvosome a probable DNA-RuvA(4)-RuvB(12)-RuvC(2) complex forms which resolves the HJ.</text>
</comment>
<keyword evidence="8" id="KW-0547">Nucleotide-binding</keyword>
<dbReference type="NCBIfam" id="TIGR00084">
    <property type="entry name" value="ruvA"/>
    <property type="match status" value="1"/>
</dbReference>
<dbReference type="GO" id="GO:0000400">
    <property type="term" value="F:four-way junction DNA binding"/>
    <property type="evidence" value="ECO:0007669"/>
    <property type="project" value="UniProtKB-UniRule"/>
</dbReference>
<evidence type="ECO:0000313" key="8">
    <source>
        <dbReference type="EMBL" id="PIW66377.1"/>
    </source>
</evidence>
<evidence type="ECO:0000256" key="3">
    <source>
        <dbReference type="ARBA" id="ARBA00023125"/>
    </source>
</evidence>
<keyword evidence="8" id="KW-0067">ATP-binding</keyword>
<dbReference type="Pfam" id="PF14520">
    <property type="entry name" value="HHH_5"/>
    <property type="match status" value="1"/>
</dbReference>
<comment type="function">
    <text evidence="6">The RuvA-RuvB-RuvC complex processes Holliday junction (HJ) DNA during genetic recombination and DNA repair, while the RuvA-RuvB complex plays an important role in the rescue of blocked DNA replication forks via replication fork reversal (RFR). RuvA specifically binds to HJ cruciform DNA, conferring on it an open structure. The RuvB hexamer acts as an ATP-dependent pump, pulling dsDNA into and through the RuvAB complex. HJ branch migration allows RuvC to scan DNA until it finds its consensus sequence, where it cleaves and resolves the cruciform DNA.</text>
</comment>